<proteinExistence type="predicted"/>
<dbReference type="EMBL" id="BLVP01000013">
    <property type="protein sequence ID" value="GFM38028.1"/>
    <property type="molecule type" value="Genomic_DNA"/>
</dbReference>
<evidence type="ECO:0000313" key="2">
    <source>
        <dbReference type="Proteomes" id="UP000503820"/>
    </source>
</evidence>
<accession>A0A7J0BWF2</accession>
<name>A0A7J0BWF2_9BACT</name>
<evidence type="ECO:0000313" key="1">
    <source>
        <dbReference type="EMBL" id="GFM38028.1"/>
    </source>
</evidence>
<comment type="caution">
    <text evidence="1">The sequence shown here is derived from an EMBL/GenBank/DDBJ whole genome shotgun (WGS) entry which is preliminary data.</text>
</comment>
<reference evidence="1 2" key="1">
    <citation type="submission" date="2020-05" db="EMBL/GenBank/DDBJ databases">
        <title>Draft genome sequence of Desulfovibrio psychrotolerans JS1T.</title>
        <authorList>
            <person name="Ueno A."/>
            <person name="Tamazawa S."/>
            <person name="Tamamura S."/>
            <person name="Murakami T."/>
            <person name="Kiyama T."/>
            <person name="Inomata H."/>
            <person name="Amano Y."/>
            <person name="Miyakawa K."/>
            <person name="Tamaki H."/>
            <person name="Naganuma T."/>
            <person name="Kaneko K."/>
        </authorList>
    </citation>
    <scope>NUCLEOTIDE SEQUENCE [LARGE SCALE GENOMIC DNA]</scope>
    <source>
        <strain evidence="1 2">JS1</strain>
    </source>
</reference>
<sequence>MEVACPLAQSASNCLLRLPLSGQPFSFLTLLCGQAAAALGGDPNAAAALVALEIADKAITACDAWELAQAISEGDGEKVEAKALEIGVSLATDAIPGNVVMIKLGKALHVLGLGTVGTKIVAKVGGKVDDVLVSLVGHDGVGLLLAVEEKYGNRLWTTGKPGSSSVNAAEHWNKHGGEFADINSVDQYVERAHSMFTGTQGSTLTVVRTNGEVVKYHPQSNTIAVFSEDGIPKTMFKPDASVHGMSSNLEYFYSQGR</sequence>
<dbReference type="Proteomes" id="UP000503820">
    <property type="component" value="Unassembled WGS sequence"/>
</dbReference>
<dbReference type="AlphaFoldDB" id="A0A7J0BWF2"/>
<keyword evidence="2" id="KW-1185">Reference proteome</keyword>
<protein>
    <submittedName>
        <fullName evidence="1">Uncharacterized protein</fullName>
    </submittedName>
</protein>
<gene>
    <name evidence="1" type="ORF">DSM19430T_27120</name>
</gene>
<organism evidence="1 2">
    <name type="scientific">Desulfovibrio psychrotolerans</name>
    <dbReference type="NCBI Taxonomy" id="415242"/>
    <lineage>
        <taxon>Bacteria</taxon>
        <taxon>Pseudomonadati</taxon>
        <taxon>Thermodesulfobacteriota</taxon>
        <taxon>Desulfovibrionia</taxon>
        <taxon>Desulfovibrionales</taxon>
        <taxon>Desulfovibrionaceae</taxon>
        <taxon>Desulfovibrio</taxon>
    </lineage>
</organism>
<dbReference type="RefSeq" id="WP_174410655.1">
    <property type="nucleotide sequence ID" value="NZ_BLVP01000013.1"/>
</dbReference>